<sequence>LSILQHHERVDGSGYPQGLKGDEIILEAKILAVADVVEAISSHRPYRPSLGIDKALEEIEENREKLYDPEVVDACLRVFRKRGFKFSS</sequence>
<dbReference type="PANTHER" id="PTHR43155:SF2">
    <property type="entry name" value="CYCLIC DI-GMP PHOSPHODIESTERASE PA4108"/>
    <property type="match status" value="1"/>
</dbReference>
<dbReference type="Proteomes" id="UP000886070">
    <property type="component" value="Unassembled WGS sequence"/>
</dbReference>
<reference evidence="2" key="1">
    <citation type="journal article" date="2020" name="mSystems">
        <title>Genome- and Community-Level Interaction Insights into Carbon Utilization and Element Cycling Functions of Hydrothermarchaeota in Hydrothermal Sediment.</title>
        <authorList>
            <person name="Zhou Z."/>
            <person name="Liu Y."/>
            <person name="Xu W."/>
            <person name="Pan J."/>
            <person name="Luo Z.H."/>
            <person name="Li M."/>
        </authorList>
    </citation>
    <scope>NUCLEOTIDE SEQUENCE [LARGE SCALE GENOMIC DNA]</scope>
    <source>
        <strain evidence="2">HyVt-92</strain>
    </source>
</reference>
<accession>A0A7V5HY93</accession>
<dbReference type="AlphaFoldDB" id="A0A7V5HY93"/>
<dbReference type="Gene3D" id="1.10.3210.10">
    <property type="entry name" value="Hypothetical protein af1432"/>
    <property type="match status" value="1"/>
</dbReference>
<evidence type="ECO:0000259" key="1">
    <source>
        <dbReference type="PROSITE" id="PS51832"/>
    </source>
</evidence>
<dbReference type="EMBL" id="DRTT01000045">
    <property type="protein sequence ID" value="HHF98148.1"/>
    <property type="molecule type" value="Genomic_DNA"/>
</dbReference>
<proteinExistence type="predicted"/>
<gene>
    <name evidence="2" type="ORF">ENL39_01505</name>
</gene>
<dbReference type="SUPFAM" id="SSF109604">
    <property type="entry name" value="HD-domain/PDEase-like"/>
    <property type="match status" value="1"/>
</dbReference>
<dbReference type="CDD" id="cd00077">
    <property type="entry name" value="HDc"/>
    <property type="match status" value="1"/>
</dbReference>
<evidence type="ECO:0000313" key="2">
    <source>
        <dbReference type="EMBL" id="HHF98148.1"/>
    </source>
</evidence>
<dbReference type="PANTHER" id="PTHR43155">
    <property type="entry name" value="CYCLIC DI-GMP PHOSPHODIESTERASE PA4108-RELATED"/>
    <property type="match status" value="1"/>
</dbReference>
<name>A0A7V5HY93_UNCAE</name>
<dbReference type="PROSITE" id="PS51832">
    <property type="entry name" value="HD_GYP"/>
    <property type="match status" value="1"/>
</dbReference>
<organism evidence="2">
    <name type="scientific">Aerophobetes bacterium</name>
    <dbReference type="NCBI Taxonomy" id="2030807"/>
    <lineage>
        <taxon>Bacteria</taxon>
        <taxon>Candidatus Aerophobota</taxon>
    </lineage>
</organism>
<dbReference type="Pfam" id="PF13487">
    <property type="entry name" value="HD_5"/>
    <property type="match status" value="1"/>
</dbReference>
<protein>
    <recommendedName>
        <fullName evidence="1">HD-GYP domain-containing protein</fullName>
    </recommendedName>
</protein>
<dbReference type="InterPro" id="IPR003607">
    <property type="entry name" value="HD/PDEase_dom"/>
</dbReference>
<feature type="non-terminal residue" evidence="2">
    <location>
        <position position="1"/>
    </location>
</feature>
<comment type="caution">
    <text evidence="2">The sequence shown here is derived from an EMBL/GenBank/DDBJ whole genome shotgun (WGS) entry which is preliminary data.</text>
</comment>
<dbReference type="InterPro" id="IPR037522">
    <property type="entry name" value="HD_GYP_dom"/>
</dbReference>
<feature type="domain" description="HD-GYP" evidence="1">
    <location>
        <begin position="1"/>
        <end position="88"/>
    </location>
</feature>